<comment type="subcellular location">
    <subcellularLocation>
        <location evidence="1">Secreted</location>
    </subcellularLocation>
</comment>
<dbReference type="InterPro" id="IPR016191">
    <property type="entry name" value="Ribonuclease/ribotoxin"/>
</dbReference>
<dbReference type="PROSITE" id="PS51257">
    <property type="entry name" value="PROKAR_LIPOPROTEIN"/>
    <property type="match status" value="1"/>
</dbReference>
<proteinExistence type="inferred from homology"/>
<evidence type="ECO:0000256" key="3">
    <source>
        <dbReference type="ARBA" id="ARBA00022214"/>
    </source>
</evidence>
<reference evidence="8 9" key="1">
    <citation type="submission" date="2018-05" db="EMBL/GenBank/DDBJ databases">
        <title>Genome comparison of Eubacterium sp.</title>
        <authorList>
            <person name="Feng Y."/>
            <person name="Sanchez-Andrea I."/>
            <person name="Stams A.J.M."/>
            <person name="De Vos W.M."/>
        </authorList>
    </citation>
    <scope>NUCLEOTIDE SEQUENCE [LARGE SCALE GENOMIC DNA]</scope>
    <source>
        <strain evidence="8 9">YI</strain>
    </source>
</reference>
<keyword evidence="9" id="KW-1185">Reference proteome</keyword>
<evidence type="ECO:0000313" key="9">
    <source>
        <dbReference type="Proteomes" id="UP000218387"/>
    </source>
</evidence>
<protein>
    <recommendedName>
        <fullName evidence="3">Ribonuclease</fullName>
    </recommendedName>
</protein>
<keyword evidence="6" id="KW-0378">Hydrolase</keyword>
<dbReference type="GO" id="GO:0003723">
    <property type="term" value="F:RNA binding"/>
    <property type="evidence" value="ECO:0007669"/>
    <property type="project" value="InterPro"/>
</dbReference>
<sequence length="153" mass="17075">MLKRLFKALLPLLMVALLITGCGSTLPTGTDITGGSVSQITENGAYTSKEDVALYIHTYQKLPSNFITKKEAQKLGWDSQKGNLDKVAKGKSIGGDRFGNYDKKLPEAKGRTWKECDINYEGGYRGAERIIYSSDGLIYYTNDHYNSFEEIIF</sequence>
<dbReference type="InterPro" id="IPR000026">
    <property type="entry name" value="N1-like"/>
</dbReference>
<dbReference type="EMBL" id="CP029487">
    <property type="protein sequence ID" value="QCT70477.1"/>
    <property type="molecule type" value="Genomic_DNA"/>
</dbReference>
<dbReference type="Pfam" id="PF00545">
    <property type="entry name" value="Ribonuclease"/>
    <property type="match status" value="1"/>
</dbReference>
<dbReference type="GO" id="GO:0005576">
    <property type="term" value="C:extracellular region"/>
    <property type="evidence" value="ECO:0007669"/>
    <property type="project" value="UniProtKB-SubCell"/>
</dbReference>
<comment type="similarity">
    <text evidence="2">Belongs to the ribonuclease N1/T1 family.</text>
</comment>
<dbReference type="KEGG" id="emt:CPZ25_003785"/>
<keyword evidence="4" id="KW-0964">Secreted</keyword>
<evidence type="ECO:0000256" key="5">
    <source>
        <dbReference type="ARBA" id="ARBA00022722"/>
    </source>
</evidence>
<keyword evidence="5" id="KW-0540">Nuclease</keyword>
<dbReference type="SUPFAM" id="SSF53933">
    <property type="entry name" value="Microbial ribonucleases"/>
    <property type="match status" value="1"/>
</dbReference>
<name>A0A4P9C536_EUBML</name>
<evidence type="ECO:0000256" key="4">
    <source>
        <dbReference type="ARBA" id="ARBA00022525"/>
    </source>
</evidence>
<dbReference type="GO" id="GO:0016787">
    <property type="term" value="F:hydrolase activity"/>
    <property type="evidence" value="ECO:0007669"/>
    <property type="project" value="UniProtKB-KW"/>
</dbReference>
<dbReference type="PRINTS" id="PR00117">
    <property type="entry name" value="BARNASE"/>
</dbReference>
<dbReference type="Proteomes" id="UP000218387">
    <property type="component" value="Chromosome"/>
</dbReference>
<organism evidence="8 9">
    <name type="scientific">Eubacterium maltosivorans</name>
    <dbReference type="NCBI Taxonomy" id="2041044"/>
    <lineage>
        <taxon>Bacteria</taxon>
        <taxon>Bacillati</taxon>
        <taxon>Bacillota</taxon>
        <taxon>Clostridia</taxon>
        <taxon>Eubacteriales</taxon>
        <taxon>Eubacteriaceae</taxon>
        <taxon>Eubacterium</taxon>
    </lineage>
</organism>
<feature type="signal peptide" evidence="7">
    <location>
        <begin position="1"/>
        <end position="27"/>
    </location>
</feature>
<evidence type="ECO:0000256" key="2">
    <source>
        <dbReference type="ARBA" id="ARBA00009006"/>
    </source>
</evidence>
<gene>
    <name evidence="8" type="ORF">CPZ25_003785</name>
</gene>
<dbReference type="InterPro" id="IPR001887">
    <property type="entry name" value="Barnase"/>
</dbReference>
<dbReference type="RefSeq" id="WP_058694544.1">
    <property type="nucleotide sequence ID" value="NZ_CP029487.1"/>
</dbReference>
<evidence type="ECO:0000313" key="8">
    <source>
        <dbReference type="EMBL" id="QCT70477.1"/>
    </source>
</evidence>
<dbReference type="AlphaFoldDB" id="A0A4P9C536"/>
<evidence type="ECO:0000256" key="7">
    <source>
        <dbReference type="SAM" id="SignalP"/>
    </source>
</evidence>
<keyword evidence="7" id="KW-0732">Signal</keyword>
<evidence type="ECO:0000256" key="6">
    <source>
        <dbReference type="ARBA" id="ARBA00022801"/>
    </source>
</evidence>
<dbReference type="Gene3D" id="3.10.450.30">
    <property type="entry name" value="Microbial ribonucleases"/>
    <property type="match status" value="1"/>
</dbReference>
<evidence type="ECO:0000256" key="1">
    <source>
        <dbReference type="ARBA" id="ARBA00004613"/>
    </source>
</evidence>
<feature type="chain" id="PRO_5039673957" description="Ribonuclease" evidence="7">
    <location>
        <begin position="28"/>
        <end position="153"/>
    </location>
</feature>
<dbReference type="GO" id="GO:0004521">
    <property type="term" value="F:RNA endonuclease activity"/>
    <property type="evidence" value="ECO:0007669"/>
    <property type="project" value="InterPro"/>
</dbReference>
<accession>A0A4P9C536</accession>